<keyword evidence="8" id="KW-1185">Reference proteome</keyword>
<dbReference type="Proteomes" id="UP001348817">
    <property type="component" value="Chromosome"/>
</dbReference>
<evidence type="ECO:0000256" key="1">
    <source>
        <dbReference type="ARBA" id="ARBA00008779"/>
    </source>
</evidence>
<evidence type="ECO:0000313" key="7">
    <source>
        <dbReference type="EMBL" id="BDD07816.1"/>
    </source>
</evidence>
<organism evidence="7 8">
    <name type="scientific">Fulvitalea axinellae</name>
    <dbReference type="NCBI Taxonomy" id="1182444"/>
    <lineage>
        <taxon>Bacteria</taxon>
        <taxon>Pseudomonadati</taxon>
        <taxon>Bacteroidota</taxon>
        <taxon>Cytophagia</taxon>
        <taxon>Cytophagales</taxon>
        <taxon>Persicobacteraceae</taxon>
        <taxon>Fulvitalea</taxon>
    </lineage>
</organism>
<evidence type="ECO:0000256" key="3">
    <source>
        <dbReference type="ARBA" id="ARBA00022801"/>
    </source>
</evidence>
<keyword evidence="2" id="KW-0479">Metal-binding</keyword>
<dbReference type="AlphaFoldDB" id="A0AAU9CGC5"/>
<keyword evidence="4" id="KW-0106">Calcium</keyword>
<dbReference type="GO" id="GO:0046872">
    <property type="term" value="F:metal ion binding"/>
    <property type="evidence" value="ECO:0007669"/>
    <property type="project" value="UniProtKB-KW"/>
</dbReference>
<dbReference type="InterPro" id="IPR000917">
    <property type="entry name" value="Sulfatase_N"/>
</dbReference>
<accession>A0AAU9CGC5</accession>
<evidence type="ECO:0000259" key="6">
    <source>
        <dbReference type="Pfam" id="PF00884"/>
    </source>
</evidence>
<dbReference type="PROSITE" id="PS00523">
    <property type="entry name" value="SULFATASE_1"/>
    <property type="match status" value="1"/>
</dbReference>
<dbReference type="InterPro" id="IPR050738">
    <property type="entry name" value="Sulfatase"/>
</dbReference>
<proteinExistence type="inferred from homology"/>
<evidence type="ECO:0000256" key="2">
    <source>
        <dbReference type="ARBA" id="ARBA00022723"/>
    </source>
</evidence>
<dbReference type="Pfam" id="PF00884">
    <property type="entry name" value="Sulfatase"/>
    <property type="match status" value="1"/>
</dbReference>
<feature type="signal peptide" evidence="5">
    <location>
        <begin position="1"/>
        <end position="25"/>
    </location>
</feature>
<dbReference type="KEGG" id="fax:FUAX_02480"/>
<comment type="similarity">
    <text evidence="1">Belongs to the sulfatase family.</text>
</comment>
<feature type="domain" description="Sulfatase N-terminal" evidence="6">
    <location>
        <begin position="32"/>
        <end position="378"/>
    </location>
</feature>
<dbReference type="PANTHER" id="PTHR42693:SF53">
    <property type="entry name" value="ENDO-4-O-SULFATASE"/>
    <property type="match status" value="1"/>
</dbReference>
<keyword evidence="5" id="KW-0732">Signal</keyword>
<keyword evidence="3" id="KW-0378">Hydrolase</keyword>
<sequence length="493" mass="56679">MKRNQKLWTALLVTMVLAFHNRVSAQSRNKTNFIQFLTDDQGWGDLHAFGHPDIKSPHIDKLAEEGLKFTQCYSASSVCSPARSAILTGRTPYRNGVYRWVPANHYCYLRASEVTLPQLLKEEGYQTAHFGKWHLSSYSEERIPKKRAQYRNYGYETDPNQPTMNEYGYDYWLATGNVARPSHKNPQNFFLNGTGLGEIKGYSAQIVAKYVVEWIKEHREPGRPFFMTVWFHEPHGPVDSDPEFMKRYDKLKDESLKQYLANITQIDEAVGAIVKALDEAGETDNTLIWYTSDNGPEGRHPYGTFNQSDDPFNGSRYRGSTGGLRGRKRHTHEGGIRVPGIIKWPAGQRQAGFVPGSVISEPIIGSDVFPTLLEIAGAKVPRGVKLDGESIRPLLAGKKMHRKKPLYWRNNFNDVRIALRDGDWKVVGNSERTVFELYNIRHDPRETTDWATREPKRFERMKQALIEYDKEVLAEGPDWWKKEKRINSRMPEL</sequence>
<evidence type="ECO:0000313" key="8">
    <source>
        <dbReference type="Proteomes" id="UP001348817"/>
    </source>
</evidence>
<dbReference type="RefSeq" id="WP_338393120.1">
    <property type="nucleotide sequence ID" value="NZ_AP025314.1"/>
</dbReference>
<dbReference type="Gene3D" id="3.40.720.10">
    <property type="entry name" value="Alkaline Phosphatase, subunit A"/>
    <property type="match status" value="1"/>
</dbReference>
<protein>
    <submittedName>
        <fullName evidence="7">N-acetylgalactosamine-6-sulfatase</fullName>
    </submittedName>
</protein>
<dbReference type="PANTHER" id="PTHR42693">
    <property type="entry name" value="ARYLSULFATASE FAMILY MEMBER"/>
    <property type="match status" value="1"/>
</dbReference>
<feature type="chain" id="PRO_5043998087" evidence="5">
    <location>
        <begin position="26"/>
        <end position="493"/>
    </location>
</feature>
<dbReference type="InterPro" id="IPR024607">
    <property type="entry name" value="Sulfatase_CS"/>
</dbReference>
<dbReference type="InterPro" id="IPR017850">
    <property type="entry name" value="Alkaline_phosphatase_core_sf"/>
</dbReference>
<reference evidence="7 8" key="1">
    <citation type="submission" date="2021-12" db="EMBL/GenBank/DDBJ databases">
        <title>Genome sequencing of bacteria with rrn-lacking chromosome and rrn-plasmid.</title>
        <authorList>
            <person name="Anda M."/>
            <person name="Iwasaki W."/>
        </authorList>
    </citation>
    <scope>NUCLEOTIDE SEQUENCE [LARGE SCALE GENOMIC DNA]</scope>
    <source>
        <strain evidence="7 8">DSM 100852</strain>
    </source>
</reference>
<dbReference type="SUPFAM" id="SSF53649">
    <property type="entry name" value="Alkaline phosphatase-like"/>
    <property type="match status" value="1"/>
</dbReference>
<name>A0AAU9CGC5_9BACT</name>
<dbReference type="GO" id="GO:0004065">
    <property type="term" value="F:arylsulfatase activity"/>
    <property type="evidence" value="ECO:0007669"/>
    <property type="project" value="TreeGrafter"/>
</dbReference>
<dbReference type="Gene3D" id="3.30.1120.10">
    <property type="match status" value="1"/>
</dbReference>
<dbReference type="EMBL" id="AP025314">
    <property type="protein sequence ID" value="BDD07816.1"/>
    <property type="molecule type" value="Genomic_DNA"/>
</dbReference>
<evidence type="ECO:0000256" key="4">
    <source>
        <dbReference type="ARBA" id="ARBA00022837"/>
    </source>
</evidence>
<evidence type="ECO:0000256" key="5">
    <source>
        <dbReference type="SAM" id="SignalP"/>
    </source>
</evidence>
<gene>
    <name evidence="7" type="ORF">FUAX_02480</name>
</gene>